<organism evidence="1 2">
    <name type="scientific">Roseateles depolymerans</name>
    <dbReference type="NCBI Taxonomy" id="76731"/>
    <lineage>
        <taxon>Bacteria</taxon>
        <taxon>Pseudomonadati</taxon>
        <taxon>Pseudomonadota</taxon>
        <taxon>Betaproteobacteria</taxon>
        <taxon>Burkholderiales</taxon>
        <taxon>Sphaerotilaceae</taxon>
        <taxon>Roseateles</taxon>
    </lineage>
</organism>
<dbReference type="Proteomes" id="UP000060699">
    <property type="component" value="Chromosome"/>
</dbReference>
<sequence length="134" mass="14822">MAPSALTYRYGTAQKVENEYVATASNGHTFGASVAPAAPRAWVSQVWFDRSDYRYVMTECVGGDCPYPAGLAVFRRELLAMKAACQRPEGVRLPAFSRDLIQFGSDTTDSHSNTSLIRIEDIDNGAYDLYKQAR</sequence>
<keyword evidence="2" id="KW-1185">Reference proteome</keyword>
<proteinExistence type="predicted"/>
<reference evidence="1 2" key="1">
    <citation type="submission" date="2015-12" db="EMBL/GenBank/DDBJ databases">
        <title>Complete genome of Roseateles depolymerans KCTC 42856.</title>
        <authorList>
            <person name="Kim K.M."/>
        </authorList>
    </citation>
    <scope>NUCLEOTIDE SEQUENCE [LARGE SCALE GENOMIC DNA]</scope>
    <source>
        <strain evidence="1 2">KCTC 42856</strain>
    </source>
</reference>
<protein>
    <submittedName>
        <fullName evidence="1">Uncharacterized protein</fullName>
    </submittedName>
</protein>
<accession>A0A0U3MGT3</accession>
<gene>
    <name evidence="1" type="ORF">RD2015_3444</name>
</gene>
<dbReference type="AlphaFoldDB" id="A0A0U3MGT3"/>
<dbReference type="EMBL" id="CP013729">
    <property type="protein sequence ID" value="ALV07901.1"/>
    <property type="molecule type" value="Genomic_DNA"/>
</dbReference>
<name>A0A0U3MGT3_9BURK</name>
<evidence type="ECO:0000313" key="2">
    <source>
        <dbReference type="Proteomes" id="UP000060699"/>
    </source>
</evidence>
<evidence type="ECO:0000313" key="1">
    <source>
        <dbReference type="EMBL" id="ALV07901.1"/>
    </source>
</evidence>
<dbReference type="KEGG" id="rdp:RD2015_3444"/>